<dbReference type="Proteomes" id="UP001183414">
    <property type="component" value="Unassembled WGS sequence"/>
</dbReference>
<protein>
    <submittedName>
        <fullName evidence="1">WYL domain-containing protein</fullName>
    </submittedName>
</protein>
<accession>A0ABU2NM13</accession>
<gene>
    <name evidence="1" type="ORF">RM572_00590</name>
</gene>
<dbReference type="RefSeq" id="WP_311671278.1">
    <property type="nucleotide sequence ID" value="NZ_JAVREQ010000001.1"/>
</dbReference>
<keyword evidence="2" id="KW-1185">Reference proteome</keyword>
<evidence type="ECO:0000313" key="2">
    <source>
        <dbReference type="Proteomes" id="UP001183414"/>
    </source>
</evidence>
<reference evidence="2" key="1">
    <citation type="submission" date="2023-07" db="EMBL/GenBank/DDBJ databases">
        <title>30 novel species of actinomycetes from the DSMZ collection.</title>
        <authorList>
            <person name="Nouioui I."/>
        </authorList>
    </citation>
    <scope>NUCLEOTIDE SEQUENCE [LARGE SCALE GENOMIC DNA]</scope>
    <source>
        <strain evidence="2">DSM 42041</strain>
    </source>
</reference>
<dbReference type="EMBL" id="JAVREQ010000001">
    <property type="protein sequence ID" value="MDT0377273.1"/>
    <property type="molecule type" value="Genomic_DNA"/>
</dbReference>
<organism evidence="1 2">
    <name type="scientific">Streptomyces hazeniae</name>
    <dbReference type="NCBI Taxonomy" id="3075538"/>
    <lineage>
        <taxon>Bacteria</taxon>
        <taxon>Bacillati</taxon>
        <taxon>Actinomycetota</taxon>
        <taxon>Actinomycetes</taxon>
        <taxon>Kitasatosporales</taxon>
        <taxon>Streptomycetaceae</taxon>
        <taxon>Streptomyces</taxon>
    </lineage>
</organism>
<sequence length="142" mass="16206">MKITGRQTTTATLTDLYRAIDAGHPITMAFLKEERDQETGRKTGRLVETIRTVELYDLRTTHQGDIIARAMDRETGEARTIRLDRILNYTIHRTAYTVPHLDSDGLPVAHAPEVFYTAQQLIAREFAREDRAYLLDKYGLAA</sequence>
<comment type="caution">
    <text evidence="1">The sequence shown here is derived from an EMBL/GenBank/DDBJ whole genome shotgun (WGS) entry which is preliminary data.</text>
</comment>
<evidence type="ECO:0000313" key="1">
    <source>
        <dbReference type="EMBL" id="MDT0377273.1"/>
    </source>
</evidence>
<name>A0ABU2NM13_9ACTN</name>
<proteinExistence type="predicted"/>